<dbReference type="InterPro" id="IPR004147">
    <property type="entry name" value="ABC1_dom"/>
</dbReference>
<feature type="transmembrane region" description="Helical" evidence="2">
    <location>
        <begin position="48"/>
        <end position="66"/>
    </location>
</feature>
<dbReference type="RefSeq" id="WP_309814211.1">
    <property type="nucleotide sequence ID" value="NZ_JBDXMX010000002.1"/>
</dbReference>
<keyword evidence="2" id="KW-0472">Membrane</keyword>
<dbReference type="Gene3D" id="1.10.510.10">
    <property type="entry name" value="Transferase(Phosphotransferase) domain 1"/>
    <property type="match status" value="1"/>
</dbReference>
<feature type="domain" description="Protein kinase" evidence="3">
    <location>
        <begin position="246"/>
        <end position="689"/>
    </location>
</feature>
<keyword evidence="2" id="KW-0812">Transmembrane</keyword>
<gene>
    <name evidence="4" type="ORF">ABDK96_04680</name>
</gene>
<feature type="transmembrane region" description="Helical" evidence="2">
    <location>
        <begin position="623"/>
        <end position="643"/>
    </location>
</feature>
<dbReference type="Pfam" id="PF03109">
    <property type="entry name" value="ABC1"/>
    <property type="match status" value="1"/>
</dbReference>
<accession>A0ABV0IG52</accession>
<dbReference type="InterPro" id="IPR011009">
    <property type="entry name" value="Kinase-like_dom_sf"/>
</dbReference>
<dbReference type="PROSITE" id="PS50011">
    <property type="entry name" value="PROTEIN_KINASE_DOM"/>
    <property type="match status" value="1"/>
</dbReference>
<evidence type="ECO:0000256" key="1">
    <source>
        <dbReference type="ARBA" id="ARBA00009670"/>
    </source>
</evidence>
<evidence type="ECO:0000259" key="3">
    <source>
        <dbReference type="PROSITE" id="PS50011"/>
    </source>
</evidence>
<evidence type="ECO:0000256" key="2">
    <source>
        <dbReference type="SAM" id="Phobius"/>
    </source>
</evidence>
<dbReference type="PANTHER" id="PTHR10566:SF113">
    <property type="entry name" value="PROTEIN ACTIVITY OF BC1 COMPLEX KINASE 7, CHLOROPLASTIC"/>
    <property type="match status" value="1"/>
</dbReference>
<dbReference type="SUPFAM" id="SSF56112">
    <property type="entry name" value="Protein kinase-like (PK-like)"/>
    <property type="match status" value="1"/>
</dbReference>
<keyword evidence="2" id="KW-1133">Transmembrane helix</keyword>
<dbReference type="PANTHER" id="PTHR10566">
    <property type="entry name" value="CHAPERONE-ACTIVITY OF BC1 COMPLEX CABC1 -RELATED"/>
    <property type="match status" value="1"/>
</dbReference>
<dbReference type="CDD" id="cd05121">
    <property type="entry name" value="ABC1_ADCK3-like"/>
    <property type="match status" value="1"/>
</dbReference>
<sequence>MENFLGELGTVGYWVGSTLGALIGLFLLVLMAWLIATTTRRVLGVPVGWFRSLVVALIMVLSTQVVMDAVLHQIAGTSGVLSDVSIPAALVLIIIALLWIFGLGTALLMVLEMVLPTGTLPNPFLWMAGLRRTWSRNRRYRQVVATFIRHGLGANLRGFGRRGESGARDERSWGSTATALRRALEDSGITFVKLGQNLSARSDLLPAPFVRELSRLQSDVAAEPWESIRHALGTSLGCDPLDVFDSVEETPLAAASVAQVHRARLRDGTEVVLKVQRPGAVDEVMRDSDIVVRICRWLQNNTTWGRSLRILELGRGFTRSLEEELDYTVEAANMQDMAVAVSDQNITVPTVYPEFSSTRLLVMDFLPGASVGRAQPQLRALAPATRRRLAQDLTNSVMRQIMDDGIFHADLHPGNVMLLGREADTRLGLLDFGAVGRLDPRSQQQLVMIFAAIDRNDTRLLSDSLIELLGRPEDLDERRLEREVGELLVRYRGGMRGGSASRLFGSLMGLILNHGFEVPKAVAAALRSLGGMEGTLGLIDPDLELVNAAREIGADLLKHRFTPGSLKESATTALLEALPIVSQLPRRVNRIADDLQGGRLSINMRLLAHENDRRYVTWLFQQVVVSILAGFCVLGGIVLLVFGEGGPAMTSYMSWYTAMGYIVLFAGFVLSLRTVALVMQLPEPAGTRR</sequence>
<comment type="similarity">
    <text evidence="1">Belongs to the protein kinase superfamily. ADCK protein kinase family.</text>
</comment>
<evidence type="ECO:0000313" key="5">
    <source>
        <dbReference type="Proteomes" id="UP001484097"/>
    </source>
</evidence>
<dbReference type="InterPro" id="IPR050154">
    <property type="entry name" value="UbiB_kinase"/>
</dbReference>
<dbReference type="EMBL" id="JBDXMX010000002">
    <property type="protein sequence ID" value="MEO9246968.1"/>
    <property type="molecule type" value="Genomic_DNA"/>
</dbReference>
<feature type="transmembrane region" description="Helical" evidence="2">
    <location>
        <begin position="12"/>
        <end position="36"/>
    </location>
</feature>
<feature type="transmembrane region" description="Helical" evidence="2">
    <location>
        <begin position="655"/>
        <end position="679"/>
    </location>
</feature>
<proteinExistence type="inferred from homology"/>
<reference evidence="4 5" key="1">
    <citation type="submission" date="2024-05" db="EMBL/GenBank/DDBJ databases">
        <authorList>
            <person name="Yi C."/>
        </authorList>
    </citation>
    <scope>NUCLEOTIDE SEQUENCE [LARGE SCALE GENOMIC DNA]</scope>
    <source>
        <strain evidence="4 5">XS13</strain>
    </source>
</reference>
<feature type="transmembrane region" description="Helical" evidence="2">
    <location>
        <begin position="86"/>
        <end position="111"/>
    </location>
</feature>
<evidence type="ECO:0000313" key="4">
    <source>
        <dbReference type="EMBL" id="MEO9246968.1"/>
    </source>
</evidence>
<comment type="caution">
    <text evidence="4">The sequence shown here is derived from an EMBL/GenBank/DDBJ whole genome shotgun (WGS) entry which is preliminary data.</text>
</comment>
<dbReference type="Proteomes" id="UP001484097">
    <property type="component" value="Unassembled WGS sequence"/>
</dbReference>
<protein>
    <submittedName>
        <fullName evidence="4">AarF/UbiB family protein</fullName>
    </submittedName>
</protein>
<keyword evidence="5" id="KW-1185">Reference proteome</keyword>
<organism evidence="4 5">
    <name type="scientific">Citricoccus nitrophenolicus</name>
    <dbReference type="NCBI Taxonomy" id="863575"/>
    <lineage>
        <taxon>Bacteria</taxon>
        <taxon>Bacillati</taxon>
        <taxon>Actinomycetota</taxon>
        <taxon>Actinomycetes</taxon>
        <taxon>Micrococcales</taxon>
        <taxon>Micrococcaceae</taxon>
        <taxon>Citricoccus</taxon>
    </lineage>
</organism>
<name>A0ABV0IG52_9MICC</name>
<dbReference type="InterPro" id="IPR000719">
    <property type="entry name" value="Prot_kinase_dom"/>
</dbReference>